<dbReference type="Proteomes" id="UP000256485">
    <property type="component" value="Unassembled WGS sequence"/>
</dbReference>
<evidence type="ECO:0000259" key="1">
    <source>
        <dbReference type="Pfam" id="PF07969"/>
    </source>
</evidence>
<name>A0A3D9VA85_THECX</name>
<dbReference type="Gene3D" id="3.20.20.140">
    <property type="entry name" value="Metal-dependent hydrolases"/>
    <property type="match status" value="1"/>
</dbReference>
<comment type="caution">
    <text evidence="2">The sequence shown here is derived from an EMBL/GenBank/DDBJ whole genome shotgun (WGS) entry which is preliminary data.</text>
</comment>
<dbReference type="GO" id="GO:0016810">
    <property type="term" value="F:hydrolase activity, acting on carbon-nitrogen (but not peptide) bonds"/>
    <property type="evidence" value="ECO:0007669"/>
    <property type="project" value="InterPro"/>
</dbReference>
<dbReference type="InterPro" id="IPR013108">
    <property type="entry name" value="Amidohydro_3"/>
</dbReference>
<sequence>MTRRVVYRRGFIRSPDVPDATALCVEGDTVTWLGHEDELDGYLTGADEVVDLRGRLVTPAFVDAHVHLSQTGLRLAGLDLSDAPTREAVLDALSARARQDPAAVILGFGWDETGWPDPRPPTLAELDRAAPQRPVYLARVDVHSALVSSGLVARAPELTTTPGWDGTGRVERDA</sequence>
<proteinExistence type="predicted"/>
<keyword evidence="2" id="KW-0378">Hydrolase</keyword>
<dbReference type="AlphaFoldDB" id="A0A3D9VA85"/>
<dbReference type="RefSeq" id="WP_147304764.1">
    <property type="nucleotide sequence ID" value="NZ_QTUC01000001.1"/>
</dbReference>
<protein>
    <submittedName>
        <fullName evidence="2">Amidohydrolase family protein</fullName>
    </submittedName>
</protein>
<evidence type="ECO:0000313" key="2">
    <source>
        <dbReference type="EMBL" id="REF38379.1"/>
    </source>
</evidence>
<dbReference type="OrthoDB" id="3173428at2"/>
<dbReference type="Pfam" id="PF07969">
    <property type="entry name" value="Amidohydro_3"/>
    <property type="match status" value="1"/>
</dbReference>
<dbReference type="InterPro" id="IPR032466">
    <property type="entry name" value="Metal_Hydrolase"/>
</dbReference>
<dbReference type="EMBL" id="QTUC01000001">
    <property type="protein sequence ID" value="REF38379.1"/>
    <property type="molecule type" value="Genomic_DNA"/>
</dbReference>
<dbReference type="PANTHER" id="PTHR22642:SF2">
    <property type="entry name" value="PROTEIN LONG AFTER FAR-RED 3"/>
    <property type="match status" value="1"/>
</dbReference>
<dbReference type="InterPro" id="IPR011059">
    <property type="entry name" value="Metal-dep_hydrolase_composite"/>
</dbReference>
<dbReference type="Gene3D" id="2.30.40.10">
    <property type="entry name" value="Urease, subunit C, domain 1"/>
    <property type="match status" value="1"/>
</dbReference>
<keyword evidence="3" id="KW-1185">Reference proteome</keyword>
<reference evidence="2 3" key="1">
    <citation type="submission" date="2018-08" db="EMBL/GenBank/DDBJ databases">
        <title>Sequencing the genomes of 1000 actinobacteria strains.</title>
        <authorList>
            <person name="Klenk H.-P."/>
        </authorList>
    </citation>
    <scope>NUCLEOTIDE SEQUENCE [LARGE SCALE GENOMIC DNA]</scope>
    <source>
        <strain evidence="2 3">DSM 22891</strain>
    </source>
</reference>
<feature type="non-terminal residue" evidence="2">
    <location>
        <position position="174"/>
    </location>
</feature>
<evidence type="ECO:0000313" key="3">
    <source>
        <dbReference type="Proteomes" id="UP000256485"/>
    </source>
</evidence>
<dbReference type="PANTHER" id="PTHR22642">
    <property type="entry name" value="IMIDAZOLONEPROPIONASE"/>
    <property type="match status" value="1"/>
</dbReference>
<gene>
    <name evidence="2" type="ORF">DFJ64_3857</name>
</gene>
<dbReference type="SUPFAM" id="SSF51338">
    <property type="entry name" value="Composite domain of metallo-dependent hydrolases"/>
    <property type="match status" value="1"/>
</dbReference>
<dbReference type="SUPFAM" id="SSF51556">
    <property type="entry name" value="Metallo-dependent hydrolases"/>
    <property type="match status" value="1"/>
</dbReference>
<feature type="domain" description="Amidohydrolase 3" evidence="1">
    <location>
        <begin position="48"/>
        <end position="173"/>
    </location>
</feature>
<accession>A0A3D9VA85</accession>
<dbReference type="Gene3D" id="3.10.310.70">
    <property type="match status" value="1"/>
</dbReference>
<organism evidence="2 3">
    <name type="scientific">Thermasporomyces composti</name>
    <dbReference type="NCBI Taxonomy" id="696763"/>
    <lineage>
        <taxon>Bacteria</taxon>
        <taxon>Bacillati</taxon>
        <taxon>Actinomycetota</taxon>
        <taxon>Actinomycetes</taxon>
        <taxon>Propionibacteriales</taxon>
        <taxon>Nocardioidaceae</taxon>
        <taxon>Thermasporomyces</taxon>
    </lineage>
</organism>